<name>A0A915IDH7_ROMCU</name>
<dbReference type="AlphaFoldDB" id="A0A915IDH7"/>
<keyword evidence="1" id="KW-1185">Reference proteome</keyword>
<organism evidence="1 2">
    <name type="scientific">Romanomermis culicivorax</name>
    <name type="common">Nematode worm</name>
    <dbReference type="NCBI Taxonomy" id="13658"/>
    <lineage>
        <taxon>Eukaryota</taxon>
        <taxon>Metazoa</taxon>
        <taxon>Ecdysozoa</taxon>
        <taxon>Nematoda</taxon>
        <taxon>Enoplea</taxon>
        <taxon>Dorylaimia</taxon>
        <taxon>Mermithida</taxon>
        <taxon>Mermithoidea</taxon>
        <taxon>Mermithidae</taxon>
        <taxon>Romanomermis</taxon>
    </lineage>
</organism>
<protein>
    <submittedName>
        <fullName evidence="2">Uncharacterized protein</fullName>
    </submittedName>
</protein>
<evidence type="ECO:0000313" key="1">
    <source>
        <dbReference type="Proteomes" id="UP000887565"/>
    </source>
</evidence>
<reference evidence="2" key="1">
    <citation type="submission" date="2022-11" db="UniProtKB">
        <authorList>
            <consortium name="WormBaseParasite"/>
        </authorList>
    </citation>
    <scope>IDENTIFICATION</scope>
</reference>
<dbReference type="Proteomes" id="UP000887565">
    <property type="component" value="Unplaced"/>
</dbReference>
<accession>A0A915IDH7</accession>
<proteinExistence type="predicted"/>
<dbReference type="WBParaSite" id="nRc.2.0.1.t12240-RA">
    <property type="protein sequence ID" value="nRc.2.0.1.t12240-RA"/>
    <property type="gene ID" value="nRc.2.0.1.g12240"/>
</dbReference>
<evidence type="ECO:0000313" key="2">
    <source>
        <dbReference type="WBParaSite" id="nRc.2.0.1.t12240-RA"/>
    </source>
</evidence>
<sequence length="90" mass="10400">MNVSSCWRSVPLKKSIPSFEKVPSQVVRRIAIATEKKGGEENIKNVCFSPKMKEFCRIINILDFSTFLRPLPTWSGIRQRNENLDPYPKC</sequence>